<evidence type="ECO:0000259" key="9">
    <source>
        <dbReference type="Pfam" id="PF00675"/>
    </source>
</evidence>
<comment type="subcellular location">
    <subcellularLocation>
        <location evidence="2">Mitochondrion</location>
    </subcellularLocation>
</comment>
<evidence type="ECO:0000259" key="10">
    <source>
        <dbReference type="Pfam" id="PF05193"/>
    </source>
</evidence>
<accession>A0A381U3C0</accession>
<evidence type="ECO:0000256" key="2">
    <source>
        <dbReference type="ARBA" id="ARBA00004173"/>
    </source>
</evidence>
<dbReference type="InterPro" id="IPR007863">
    <property type="entry name" value="Peptidase_M16_C"/>
</dbReference>
<keyword evidence="5" id="KW-0378">Hydrolase</keyword>
<reference evidence="11" key="1">
    <citation type="submission" date="2018-05" db="EMBL/GenBank/DDBJ databases">
        <authorList>
            <person name="Lanie J.A."/>
            <person name="Ng W.-L."/>
            <person name="Kazmierczak K.M."/>
            <person name="Andrzejewski T.M."/>
            <person name="Davidsen T.M."/>
            <person name="Wayne K.J."/>
            <person name="Tettelin H."/>
            <person name="Glass J.I."/>
            <person name="Rusch D."/>
            <person name="Podicherti R."/>
            <person name="Tsui H.-C.T."/>
            <person name="Winkler M.E."/>
        </authorList>
    </citation>
    <scope>NUCLEOTIDE SEQUENCE</scope>
</reference>
<gene>
    <name evidence="11" type="ORF">METZ01_LOCUS75590</name>
</gene>
<keyword evidence="8" id="KW-0496">Mitochondrion</keyword>
<feature type="non-terminal residue" evidence="11">
    <location>
        <position position="211"/>
    </location>
</feature>
<dbReference type="InterPro" id="IPR011765">
    <property type="entry name" value="Pept_M16_N"/>
</dbReference>
<evidence type="ECO:0008006" key="12">
    <source>
        <dbReference type="Google" id="ProtNLM"/>
    </source>
</evidence>
<dbReference type="Pfam" id="PF00675">
    <property type="entry name" value="Peptidase_M16"/>
    <property type="match status" value="1"/>
</dbReference>
<dbReference type="GO" id="GO:0006508">
    <property type="term" value="P:proteolysis"/>
    <property type="evidence" value="ECO:0007669"/>
    <property type="project" value="UniProtKB-KW"/>
</dbReference>
<evidence type="ECO:0000256" key="7">
    <source>
        <dbReference type="ARBA" id="ARBA00023049"/>
    </source>
</evidence>
<comment type="cofactor">
    <cofactor evidence="1">
        <name>Zn(2+)</name>
        <dbReference type="ChEBI" id="CHEBI:29105"/>
    </cofactor>
</comment>
<dbReference type="InterPro" id="IPR011249">
    <property type="entry name" value="Metalloenz_LuxS/M16"/>
</dbReference>
<name>A0A381U3C0_9ZZZZ</name>
<keyword evidence="7" id="KW-0482">Metalloprotease</keyword>
<dbReference type="GO" id="GO:0046872">
    <property type="term" value="F:metal ion binding"/>
    <property type="evidence" value="ECO:0007669"/>
    <property type="project" value="UniProtKB-KW"/>
</dbReference>
<dbReference type="Gene3D" id="3.30.830.10">
    <property type="entry name" value="Metalloenzyme, LuxS/M16 peptidase-like"/>
    <property type="match status" value="1"/>
</dbReference>
<organism evidence="11">
    <name type="scientific">marine metagenome</name>
    <dbReference type="NCBI Taxonomy" id="408172"/>
    <lineage>
        <taxon>unclassified sequences</taxon>
        <taxon>metagenomes</taxon>
        <taxon>ecological metagenomes</taxon>
    </lineage>
</organism>
<dbReference type="PANTHER" id="PTHR11851">
    <property type="entry name" value="METALLOPROTEASE"/>
    <property type="match status" value="1"/>
</dbReference>
<protein>
    <recommendedName>
        <fullName evidence="12">Peptidase M16 C-terminal domain-containing protein</fullName>
    </recommendedName>
</protein>
<dbReference type="EMBL" id="UINC01005659">
    <property type="protein sequence ID" value="SVA22736.1"/>
    <property type="molecule type" value="Genomic_DNA"/>
</dbReference>
<keyword evidence="3" id="KW-0645">Protease</keyword>
<evidence type="ECO:0000256" key="8">
    <source>
        <dbReference type="ARBA" id="ARBA00023128"/>
    </source>
</evidence>
<evidence type="ECO:0000313" key="11">
    <source>
        <dbReference type="EMBL" id="SVA22736.1"/>
    </source>
</evidence>
<evidence type="ECO:0000256" key="3">
    <source>
        <dbReference type="ARBA" id="ARBA00022670"/>
    </source>
</evidence>
<proteinExistence type="predicted"/>
<keyword evidence="6" id="KW-0862">Zinc</keyword>
<dbReference type="SUPFAM" id="SSF63411">
    <property type="entry name" value="LuxS/MPP-like metallohydrolase"/>
    <property type="match status" value="1"/>
</dbReference>
<dbReference type="Pfam" id="PF05193">
    <property type="entry name" value="Peptidase_M16_C"/>
    <property type="match status" value="1"/>
</dbReference>
<keyword evidence="4" id="KW-0479">Metal-binding</keyword>
<sequence length="211" mass="23820">MGGSVFAKDNVLIPEMAGAMLDLGTKKRDKFEIGEALESVGASLGFTTGRYRVHFSGRCLKNDIPLVIELLAEQLAGPAYHQDDLKSLIQRRRAELKKQKEDTRTRAVEAFLCQLYPEGHPNSIPSLDDQIVAIEKVTTEDLMSFHEEYYGLGSMKVSFVGEVDHSTIEHETHRRFRDWKQTSFTIEQKVDLVAKTVERASLETVHVPDKT</sequence>
<dbReference type="PANTHER" id="PTHR11851:SF149">
    <property type="entry name" value="GH01077P"/>
    <property type="match status" value="1"/>
</dbReference>
<evidence type="ECO:0000256" key="5">
    <source>
        <dbReference type="ARBA" id="ARBA00022801"/>
    </source>
</evidence>
<dbReference type="InterPro" id="IPR050361">
    <property type="entry name" value="MPP/UQCRC_Complex"/>
</dbReference>
<dbReference type="AlphaFoldDB" id="A0A381U3C0"/>
<dbReference type="GO" id="GO:0005739">
    <property type="term" value="C:mitochondrion"/>
    <property type="evidence" value="ECO:0007669"/>
    <property type="project" value="UniProtKB-SubCell"/>
</dbReference>
<feature type="domain" description="Peptidase M16 C-terminal" evidence="10">
    <location>
        <begin position="136"/>
        <end position="207"/>
    </location>
</feature>
<evidence type="ECO:0000256" key="1">
    <source>
        <dbReference type="ARBA" id="ARBA00001947"/>
    </source>
</evidence>
<feature type="domain" description="Peptidase M16 N-terminal" evidence="9">
    <location>
        <begin position="20"/>
        <end position="120"/>
    </location>
</feature>
<dbReference type="GO" id="GO:0008237">
    <property type="term" value="F:metallopeptidase activity"/>
    <property type="evidence" value="ECO:0007669"/>
    <property type="project" value="UniProtKB-KW"/>
</dbReference>
<evidence type="ECO:0000256" key="6">
    <source>
        <dbReference type="ARBA" id="ARBA00022833"/>
    </source>
</evidence>
<evidence type="ECO:0000256" key="4">
    <source>
        <dbReference type="ARBA" id="ARBA00022723"/>
    </source>
</evidence>